<dbReference type="Proteomes" id="UP001151760">
    <property type="component" value="Unassembled WGS sequence"/>
</dbReference>
<proteinExistence type="predicted"/>
<reference evidence="1" key="2">
    <citation type="submission" date="2022-01" db="EMBL/GenBank/DDBJ databases">
        <authorList>
            <person name="Yamashiro T."/>
            <person name="Shiraishi A."/>
            <person name="Satake H."/>
            <person name="Nakayama K."/>
        </authorList>
    </citation>
    <scope>NUCLEOTIDE SEQUENCE</scope>
</reference>
<comment type="caution">
    <text evidence="1">The sequence shown here is derived from an EMBL/GenBank/DDBJ whole genome shotgun (WGS) entry which is preliminary data.</text>
</comment>
<evidence type="ECO:0000313" key="2">
    <source>
        <dbReference type="Proteomes" id="UP001151760"/>
    </source>
</evidence>
<name>A0ABQ4X752_9ASTR</name>
<evidence type="ECO:0000313" key="1">
    <source>
        <dbReference type="EMBL" id="GJS61052.1"/>
    </source>
</evidence>
<gene>
    <name evidence="1" type="ORF">Tco_0655836</name>
</gene>
<organism evidence="1 2">
    <name type="scientific">Tanacetum coccineum</name>
    <dbReference type="NCBI Taxonomy" id="301880"/>
    <lineage>
        <taxon>Eukaryota</taxon>
        <taxon>Viridiplantae</taxon>
        <taxon>Streptophyta</taxon>
        <taxon>Embryophyta</taxon>
        <taxon>Tracheophyta</taxon>
        <taxon>Spermatophyta</taxon>
        <taxon>Magnoliopsida</taxon>
        <taxon>eudicotyledons</taxon>
        <taxon>Gunneridae</taxon>
        <taxon>Pentapetalae</taxon>
        <taxon>asterids</taxon>
        <taxon>campanulids</taxon>
        <taxon>Asterales</taxon>
        <taxon>Asteraceae</taxon>
        <taxon>Asteroideae</taxon>
        <taxon>Anthemideae</taxon>
        <taxon>Anthemidinae</taxon>
        <taxon>Tanacetum</taxon>
    </lineage>
</organism>
<dbReference type="EMBL" id="BQNB010009262">
    <property type="protein sequence ID" value="GJS61052.1"/>
    <property type="molecule type" value="Genomic_DNA"/>
</dbReference>
<keyword evidence="2" id="KW-1185">Reference proteome</keyword>
<sequence>MVKVYRPDVQLFETCGCLLLCRKYDYDLRYEMRKGYSEWSVKYRVNFNDDVLCPRKSGTDPIVSSIVLGEREEDLLIVIKDCTKIFQYKLVLKTSQDLYDLKSLGSFYCFRFIASFAGVDL</sequence>
<reference evidence="1" key="1">
    <citation type="journal article" date="2022" name="Int. J. Mol. Sci.">
        <title>Draft Genome of Tanacetum Coccineum: Genomic Comparison of Closely Related Tanacetum-Family Plants.</title>
        <authorList>
            <person name="Yamashiro T."/>
            <person name="Shiraishi A."/>
            <person name="Nakayama K."/>
            <person name="Satake H."/>
        </authorList>
    </citation>
    <scope>NUCLEOTIDE SEQUENCE</scope>
</reference>
<protein>
    <submittedName>
        <fullName evidence="1">Uncharacterized protein</fullName>
    </submittedName>
</protein>
<accession>A0ABQ4X752</accession>